<evidence type="ECO:0000259" key="1">
    <source>
        <dbReference type="Pfam" id="PF24964"/>
    </source>
</evidence>
<dbReference type="AlphaFoldDB" id="A0A6A4YZM9"/>
<organism evidence="2 3">
    <name type="scientific">Aphanomyces astaci</name>
    <name type="common">Crayfish plague agent</name>
    <dbReference type="NCBI Taxonomy" id="112090"/>
    <lineage>
        <taxon>Eukaryota</taxon>
        <taxon>Sar</taxon>
        <taxon>Stramenopiles</taxon>
        <taxon>Oomycota</taxon>
        <taxon>Saprolegniomycetes</taxon>
        <taxon>Saprolegniales</taxon>
        <taxon>Verrucalvaceae</taxon>
        <taxon>Aphanomyces</taxon>
    </lineage>
</organism>
<dbReference type="InterPro" id="IPR056671">
    <property type="entry name" value="DUF7769"/>
</dbReference>
<name>A0A6A4YZM9_APHAT</name>
<feature type="domain" description="DUF7769" evidence="1">
    <location>
        <begin position="7"/>
        <end position="55"/>
    </location>
</feature>
<sequence>MRAKPNLTAIERNAILQQLLTRMVDHKTLAHGSLKDVAKVFNVSRTTVSRIWKRAMVDFTNTTRPCSSVASRIKGHSGRNLKHESVAERLKKIPKTQRTTFRSIAAAMNMSRSTLHAYYKRRIFVKYTSTVRPLLTDANKAVRVQWVMKHLHALSSAQYAFDDMMNTVHVDEKWFFATKISKKMYLAPGEEPPHRTCKSKRFITKVMFLSAVARPRWVDDEVGWFDGKIGTWHFTARVPAERSSRNRAAGTLVTKPVSVTRDIYRKMLIDNVIPAIKAKWPRNSSRCITIQQDNARPHVPPQDARIVEACRSDGWDMSVVYQPPNSPDMNVLDLGFFRAIQSLQEKNNSRLVDGIIAATERAWEDVEMRTLDSNFMTLQACMKEVIKVAGDNCYRMPHMHKAKLAACGRLPDVVLPDRDVVDAGILLLQTTDMEEKVEELAAEISAALDMGEFCSQIERLGVNDELDEDLLEILGLDIE</sequence>
<protein>
    <recommendedName>
        <fullName evidence="1">DUF7769 domain-containing protein</fullName>
    </recommendedName>
</protein>
<dbReference type="GO" id="GO:0003676">
    <property type="term" value="F:nucleic acid binding"/>
    <property type="evidence" value="ECO:0007669"/>
    <property type="project" value="InterPro"/>
</dbReference>
<dbReference type="EMBL" id="VJMI01021253">
    <property type="protein sequence ID" value="KAF0702192.1"/>
    <property type="molecule type" value="Genomic_DNA"/>
</dbReference>
<evidence type="ECO:0000313" key="2">
    <source>
        <dbReference type="EMBL" id="KAF0702192.1"/>
    </source>
</evidence>
<dbReference type="Pfam" id="PF24964">
    <property type="entry name" value="DUF7769"/>
    <property type="match status" value="1"/>
</dbReference>
<proteinExistence type="predicted"/>
<dbReference type="Proteomes" id="UP000469452">
    <property type="component" value="Unassembled WGS sequence"/>
</dbReference>
<dbReference type="PANTHER" id="PTHR47169:SF2">
    <property type="entry name" value="OS01G0541250 PROTEIN"/>
    <property type="match status" value="1"/>
</dbReference>
<dbReference type="PANTHER" id="PTHR47169">
    <property type="entry name" value="OS01G0541250 PROTEIN"/>
    <property type="match status" value="1"/>
</dbReference>
<evidence type="ECO:0000313" key="3">
    <source>
        <dbReference type="Proteomes" id="UP000469452"/>
    </source>
</evidence>
<accession>A0A6A4YZM9</accession>
<dbReference type="VEuPathDB" id="FungiDB:H257_04095"/>
<dbReference type="Gene3D" id="3.30.420.10">
    <property type="entry name" value="Ribonuclease H-like superfamily/Ribonuclease H"/>
    <property type="match status" value="1"/>
</dbReference>
<comment type="caution">
    <text evidence="2">The sequence shown here is derived from an EMBL/GenBank/DDBJ whole genome shotgun (WGS) entry which is preliminary data.</text>
</comment>
<reference evidence="2 3" key="1">
    <citation type="submission" date="2019-06" db="EMBL/GenBank/DDBJ databases">
        <title>Genomics analysis of Aphanomyces spp. identifies a new class of oomycete effector associated with host adaptation.</title>
        <authorList>
            <person name="Gaulin E."/>
        </authorList>
    </citation>
    <scope>NUCLEOTIDE SEQUENCE [LARGE SCALE GENOMIC DNA]</scope>
    <source>
        <strain evidence="2 3">E</strain>
    </source>
</reference>
<dbReference type="InterPro" id="IPR036397">
    <property type="entry name" value="RNaseH_sf"/>
</dbReference>
<gene>
    <name evidence="2" type="ORF">AaE_016069</name>
</gene>